<dbReference type="OrthoDB" id="10335379at2759"/>
<accession>A0A1Q9CTL5</accession>
<dbReference type="Proteomes" id="UP000186817">
    <property type="component" value="Unassembled WGS sequence"/>
</dbReference>
<evidence type="ECO:0000313" key="3">
    <source>
        <dbReference type="Proteomes" id="UP000186817"/>
    </source>
</evidence>
<evidence type="ECO:0000256" key="1">
    <source>
        <dbReference type="SAM" id="MobiDB-lite"/>
    </source>
</evidence>
<comment type="caution">
    <text evidence="2">The sequence shown here is derived from an EMBL/GenBank/DDBJ whole genome shotgun (WGS) entry which is preliminary data.</text>
</comment>
<name>A0A1Q9CTL5_SYMMI</name>
<gene>
    <name evidence="2" type="ORF">AK812_SmicGene32696</name>
</gene>
<feature type="region of interest" description="Disordered" evidence="1">
    <location>
        <begin position="1"/>
        <end position="33"/>
    </location>
</feature>
<sequence length="393" mass="45010">METDAGPKRQSLYTPPKGREPKRSKSEDSMHQRSLDDELVAERSSLQIGDVLSDLKDLCDDFNQQQAQVRFLIWQCAEHQRQEASTKISIKNWWKYDVKRNRDYYTLENHRQAVVEHYAKEAGIADGKMKSFQYSNYIGRNLSPFCVVDVGDARTRQAFLEHMKMQYTNKTKEWVDPTMRAEIDNRSSDHYSKSGVNGVLVFEPMIATFDKIQSVPLKLIMGVISELKPDLTWKKDWAQNTVFIPDAQGGVDTYVAWRALDHLHGRGIVYINEELFERRVFRETLVRHELSWLSGKGFGKGKGKAVSTVGILTQDEAMNPEGSFMEQIGHARRSDGKGKRNGYNTSAEKALKAELPFRLEVQGLPASEFVKTYNQHVYRTLNLGQGYLLYAVA</sequence>
<keyword evidence="3" id="KW-1185">Reference proteome</keyword>
<dbReference type="AlphaFoldDB" id="A0A1Q9CTL5"/>
<reference evidence="2 3" key="1">
    <citation type="submission" date="2016-02" db="EMBL/GenBank/DDBJ databases">
        <title>Genome analysis of coral dinoflagellate symbionts highlights evolutionary adaptations to a symbiotic lifestyle.</title>
        <authorList>
            <person name="Aranda M."/>
            <person name="Li Y."/>
            <person name="Liew Y.J."/>
            <person name="Baumgarten S."/>
            <person name="Simakov O."/>
            <person name="Wilson M."/>
            <person name="Piel J."/>
            <person name="Ashoor H."/>
            <person name="Bougouffa S."/>
            <person name="Bajic V.B."/>
            <person name="Ryu T."/>
            <person name="Ravasi T."/>
            <person name="Bayer T."/>
            <person name="Micklem G."/>
            <person name="Kim H."/>
            <person name="Bhak J."/>
            <person name="Lajeunesse T.C."/>
            <person name="Voolstra C.R."/>
        </authorList>
    </citation>
    <scope>NUCLEOTIDE SEQUENCE [LARGE SCALE GENOMIC DNA]</scope>
    <source>
        <strain evidence="2 3">CCMP2467</strain>
    </source>
</reference>
<feature type="compositionally biased region" description="Basic and acidic residues" evidence="1">
    <location>
        <begin position="17"/>
        <end position="33"/>
    </location>
</feature>
<organism evidence="2 3">
    <name type="scientific">Symbiodinium microadriaticum</name>
    <name type="common">Dinoflagellate</name>
    <name type="synonym">Zooxanthella microadriatica</name>
    <dbReference type="NCBI Taxonomy" id="2951"/>
    <lineage>
        <taxon>Eukaryota</taxon>
        <taxon>Sar</taxon>
        <taxon>Alveolata</taxon>
        <taxon>Dinophyceae</taxon>
        <taxon>Suessiales</taxon>
        <taxon>Symbiodiniaceae</taxon>
        <taxon>Symbiodinium</taxon>
    </lineage>
</organism>
<evidence type="ECO:0000313" key="2">
    <source>
        <dbReference type="EMBL" id="OLP86227.1"/>
    </source>
</evidence>
<dbReference type="EMBL" id="LSRX01000928">
    <property type="protein sequence ID" value="OLP86227.1"/>
    <property type="molecule type" value="Genomic_DNA"/>
</dbReference>
<proteinExistence type="predicted"/>
<protein>
    <submittedName>
        <fullName evidence="2">Uncharacterized protein</fullName>
    </submittedName>
</protein>